<reference evidence="2" key="1">
    <citation type="journal article" date="2019" name="Int. J. Syst. Evol. Microbiol.">
        <title>The Global Catalogue of Microorganisms (GCM) 10K type strain sequencing project: providing services to taxonomists for standard genome sequencing and annotation.</title>
        <authorList>
            <consortium name="The Broad Institute Genomics Platform"/>
            <consortium name="The Broad Institute Genome Sequencing Center for Infectious Disease"/>
            <person name="Wu L."/>
            <person name="Ma J."/>
        </authorList>
    </citation>
    <scope>NUCLEOTIDE SEQUENCE [LARGE SCALE GENOMIC DNA]</scope>
    <source>
        <strain evidence="2">KCTC 12708</strain>
    </source>
</reference>
<dbReference type="EMBL" id="BMWY01000002">
    <property type="protein sequence ID" value="GGZ48929.1"/>
    <property type="molecule type" value="Genomic_DNA"/>
</dbReference>
<sequence>MFSCYPKLNKITIKSSNLKEFLSIYIELGIIFTESINNNNGTRIYSYTEGDLVYELISVDNKNDATRNIKLPFKIDDFEGFYEILNDIGIKKIEIVKTSIFSRMLFADTDGN</sequence>
<evidence type="ECO:0008006" key="3">
    <source>
        <dbReference type="Google" id="ProtNLM"/>
    </source>
</evidence>
<organism evidence="1 2">
    <name type="scientific">Mesonia mobilis</name>
    <dbReference type="NCBI Taxonomy" id="369791"/>
    <lineage>
        <taxon>Bacteria</taxon>
        <taxon>Pseudomonadati</taxon>
        <taxon>Bacteroidota</taxon>
        <taxon>Flavobacteriia</taxon>
        <taxon>Flavobacteriales</taxon>
        <taxon>Flavobacteriaceae</taxon>
        <taxon>Mesonia</taxon>
    </lineage>
</organism>
<accession>A0ABQ3BN99</accession>
<evidence type="ECO:0000313" key="2">
    <source>
        <dbReference type="Proteomes" id="UP000615593"/>
    </source>
</evidence>
<comment type="caution">
    <text evidence="1">The sequence shown here is derived from an EMBL/GenBank/DDBJ whole genome shotgun (WGS) entry which is preliminary data.</text>
</comment>
<keyword evidence="2" id="KW-1185">Reference proteome</keyword>
<proteinExistence type="predicted"/>
<gene>
    <name evidence="1" type="ORF">GCM10008088_07820</name>
</gene>
<dbReference type="Proteomes" id="UP000615593">
    <property type="component" value="Unassembled WGS sequence"/>
</dbReference>
<dbReference type="SUPFAM" id="SSF54593">
    <property type="entry name" value="Glyoxalase/Bleomycin resistance protein/Dihydroxybiphenyl dioxygenase"/>
    <property type="match status" value="1"/>
</dbReference>
<name>A0ABQ3BN99_9FLAO</name>
<dbReference type="InterPro" id="IPR029068">
    <property type="entry name" value="Glyas_Bleomycin-R_OHBP_Dase"/>
</dbReference>
<evidence type="ECO:0000313" key="1">
    <source>
        <dbReference type="EMBL" id="GGZ48929.1"/>
    </source>
</evidence>
<protein>
    <recommendedName>
        <fullName evidence="3">VOC domain-containing protein</fullName>
    </recommendedName>
</protein>
<dbReference type="Gene3D" id="3.10.180.10">
    <property type="entry name" value="2,3-Dihydroxybiphenyl 1,2-Dioxygenase, domain 1"/>
    <property type="match status" value="1"/>
</dbReference>